<evidence type="ECO:0000313" key="2">
    <source>
        <dbReference type="EMBL" id="AKT72847.1"/>
    </source>
</evidence>
<keyword evidence="1" id="KW-1133">Transmembrane helix</keyword>
<keyword evidence="1" id="KW-0812">Transmembrane</keyword>
<sequence>MLRCMVFSSWRLGGLGDRTSSHDGIDGGLPSISCRRPRTGAAANLNAICLVVCMIISCSSTYSSTISRALSKCIQLPRITVSHRSQHLWHLCLAIALGGGPWTGWRR</sequence>
<reference evidence="2 3" key="1">
    <citation type="journal article" date="2016" name="BMC Genomics">
        <title>A novel strain of cynomolgus macaque cytomegalovirus: implications for host-virus co-evolution.</title>
        <authorList>
            <person name="Russell J.N."/>
            <person name="Marsh A.K."/>
            <person name="Willer D.O."/>
            <person name="Ambagala A.P."/>
            <person name="Dzamba M."/>
            <person name="Chan J.K."/>
            <person name="Pilon R."/>
            <person name="Fournier J."/>
            <person name="Brudno M."/>
            <person name="Antony J.M."/>
            <person name="Sandstrom P."/>
            <person name="Evans B.J."/>
            <person name="MacDonald K.S."/>
        </authorList>
    </citation>
    <scope>NUCLEOTIDE SEQUENCE [LARGE SCALE GENOMIC DNA]</scope>
    <source>
        <strain evidence="2">Mauritius</strain>
    </source>
</reference>
<organism evidence="2 3">
    <name type="scientific">Cynomolgus macaque cytomegalovirus strain Mauritius</name>
    <dbReference type="NCBI Taxonomy" id="1690255"/>
    <lineage>
        <taxon>Viruses</taxon>
        <taxon>Duplodnaviria</taxon>
        <taxon>Heunggongvirae</taxon>
        <taxon>Peploviricota</taxon>
        <taxon>Herviviricetes</taxon>
        <taxon>Herpesvirales</taxon>
        <taxon>Orthoherpesviridae</taxon>
        <taxon>Betaherpesvirinae</taxon>
        <taxon>Cytomegalovirus</taxon>
        <taxon>Cytomegalovirus macacinebeta3</taxon>
    </lineage>
</organism>
<evidence type="ECO:0000313" key="3">
    <source>
        <dbReference type="Proteomes" id="UP000118435"/>
    </source>
</evidence>
<protein>
    <submittedName>
        <fullName evidence="2">Uncharacterized protein</fullName>
    </submittedName>
</protein>
<dbReference type="EMBL" id="KP796148">
    <property type="protein sequence ID" value="AKT72847.1"/>
    <property type="molecule type" value="Genomic_DNA"/>
</dbReference>
<feature type="transmembrane region" description="Helical" evidence="1">
    <location>
        <begin position="45"/>
        <end position="67"/>
    </location>
</feature>
<feature type="transmembrane region" description="Helical" evidence="1">
    <location>
        <begin position="87"/>
        <end position="105"/>
    </location>
</feature>
<name>A0A0K1H051_9BETA</name>
<keyword evidence="1" id="KW-0472">Membrane</keyword>
<evidence type="ECO:0000256" key="1">
    <source>
        <dbReference type="SAM" id="Phobius"/>
    </source>
</evidence>
<proteinExistence type="predicted"/>
<gene>
    <name evidence="2" type="primary">Cy25</name>
</gene>
<dbReference type="Proteomes" id="UP000118435">
    <property type="component" value="Segment"/>
</dbReference>
<accession>A0A0K1H051</accession>